<keyword evidence="1" id="KW-0812">Transmembrane</keyword>
<reference evidence="3" key="1">
    <citation type="journal article" date="2019" name="Int. J. Syst. Evol. Microbiol.">
        <title>The Global Catalogue of Microorganisms (GCM) 10K type strain sequencing project: providing services to taxonomists for standard genome sequencing and annotation.</title>
        <authorList>
            <consortium name="The Broad Institute Genomics Platform"/>
            <consortium name="The Broad Institute Genome Sequencing Center for Infectious Disease"/>
            <person name="Wu L."/>
            <person name="Ma J."/>
        </authorList>
    </citation>
    <scope>NUCLEOTIDE SEQUENCE [LARGE SCALE GENOMIC DNA]</scope>
    <source>
        <strain evidence="3">KCTC 42248</strain>
    </source>
</reference>
<feature type="transmembrane region" description="Helical" evidence="1">
    <location>
        <begin position="57"/>
        <end position="78"/>
    </location>
</feature>
<keyword evidence="3" id="KW-1185">Reference proteome</keyword>
<comment type="caution">
    <text evidence="2">The sequence shown here is derived from an EMBL/GenBank/DDBJ whole genome shotgun (WGS) entry which is preliminary data.</text>
</comment>
<evidence type="ECO:0000256" key="1">
    <source>
        <dbReference type="SAM" id="Phobius"/>
    </source>
</evidence>
<evidence type="ECO:0000313" key="2">
    <source>
        <dbReference type="EMBL" id="MFD2600181.1"/>
    </source>
</evidence>
<gene>
    <name evidence="2" type="ORF">ACFSQ3_14580</name>
</gene>
<proteinExistence type="predicted"/>
<dbReference type="RefSeq" id="WP_380870321.1">
    <property type="nucleotide sequence ID" value="NZ_JBHUMA010000009.1"/>
</dbReference>
<evidence type="ECO:0000313" key="3">
    <source>
        <dbReference type="Proteomes" id="UP001597393"/>
    </source>
</evidence>
<accession>A0ABW5NM59</accession>
<organism evidence="2 3">
    <name type="scientific">Sphingobacterium corticis</name>
    <dbReference type="NCBI Taxonomy" id="1812823"/>
    <lineage>
        <taxon>Bacteria</taxon>
        <taxon>Pseudomonadati</taxon>
        <taxon>Bacteroidota</taxon>
        <taxon>Sphingobacteriia</taxon>
        <taxon>Sphingobacteriales</taxon>
        <taxon>Sphingobacteriaceae</taxon>
        <taxon>Sphingobacterium</taxon>
    </lineage>
</organism>
<sequence>MTQLFITGFLQVFFVAINTYFITQRNYIGVLVVSFLISFIWSFNVKKVAFGSISDRLIYSLGASIGGLSGLLIGVWLGDVT</sequence>
<name>A0ABW5NM59_9SPHI</name>
<protein>
    <submittedName>
        <fullName evidence="2">Uncharacterized protein</fullName>
    </submittedName>
</protein>
<feature type="transmembrane region" description="Helical" evidence="1">
    <location>
        <begin position="5"/>
        <end position="21"/>
    </location>
</feature>
<keyword evidence="1" id="KW-0472">Membrane</keyword>
<keyword evidence="1" id="KW-1133">Transmembrane helix</keyword>
<feature type="transmembrane region" description="Helical" evidence="1">
    <location>
        <begin position="27"/>
        <end position="45"/>
    </location>
</feature>
<dbReference type="EMBL" id="JBHUMA010000009">
    <property type="protein sequence ID" value="MFD2600181.1"/>
    <property type="molecule type" value="Genomic_DNA"/>
</dbReference>
<dbReference type="Proteomes" id="UP001597393">
    <property type="component" value="Unassembled WGS sequence"/>
</dbReference>